<dbReference type="EMBL" id="JADCNN020000018">
    <property type="protein sequence ID" value="MBM6997445.1"/>
    <property type="molecule type" value="Genomic_DNA"/>
</dbReference>
<organism evidence="2 3">
    <name type="scientific">Paenibacillus rhizolycopersici</name>
    <dbReference type="NCBI Taxonomy" id="2780073"/>
    <lineage>
        <taxon>Bacteria</taxon>
        <taxon>Bacillati</taxon>
        <taxon>Bacillota</taxon>
        <taxon>Bacilli</taxon>
        <taxon>Bacillales</taxon>
        <taxon>Paenibacillaceae</taxon>
        <taxon>Paenibacillus</taxon>
    </lineage>
</organism>
<gene>
    <name evidence="2" type="ORF">IM700_017440</name>
</gene>
<dbReference type="InterPro" id="IPR021345">
    <property type="entry name" value="DUF2961"/>
</dbReference>
<dbReference type="Gene3D" id="2.60.120.1390">
    <property type="match status" value="1"/>
</dbReference>
<feature type="compositionally biased region" description="Polar residues" evidence="1">
    <location>
        <begin position="1"/>
        <end position="10"/>
    </location>
</feature>
<keyword evidence="3" id="KW-1185">Reference proteome</keyword>
<evidence type="ECO:0000313" key="3">
    <source>
        <dbReference type="Proteomes" id="UP001516620"/>
    </source>
</evidence>
<dbReference type="Pfam" id="PF11175">
    <property type="entry name" value="DUF2961"/>
    <property type="match status" value="1"/>
</dbReference>
<evidence type="ECO:0000256" key="1">
    <source>
        <dbReference type="SAM" id="MobiDB-lite"/>
    </source>
</evidence>
<dbReference type="RefSeq" id="WP_193418419.1">
    <property type="nucleotide sequence ID" value="NZ_JADCNN020000018.1"/>
</dbReference>
<feature type="compositionally biased region" description="Basic residues" evidence="1">
    <location>
        <begin position="11"/>
        <end position="20"/>
    </location>
</feature>
<feature type="region of interest" description="Disordered" evidence="1">
    <location>
        <begin position="1"/>
        <end position="27"/>
    </location>
</feature>
<protein>
    <submittedName>
        <fullName evidence="2">DUF2961 domain-containing protein</fullName>
    </submittedName>
</protein>
<reference evidence="2 3" key="1">
    <citation type="submission" date="2021-01" db="EMBL/GenBank/DDBJ databases">
        <title>Paenibacillus sp.nov. isolated from the rhizosphere soil of tomato plant.</title>
        <authorList>
            <person name="Thin K.K."/>
            <person name="Zhang X."/>
            <person name="He S."/>
        </authorList>
    </citation>
    <scope>NUCLEOTIDE SEQUENCE [LARGE SCALE GENOMIC DNA]</scope>
    <source>
        <strain evidence="2 3">DXFW5</strain>
    </source>
</reference>
<evidence type="ECO:0000313" key="2">
    <source>
        <dbReference type="EMBL" id="MBM6997445.1"/>
    </source>
</evidence>
<name>A0ABS2H7P8_9BACL</name>
<dbReference type="Proteomes" id="UP001516620">
    <property type="component" value="Unassembled WGS sequence"/>
</dbReference>
<sequence length="369" mass="42078">MEIVQNLSSLSRKRQGKSKRASSYDRSGGNKDYFSIKPGDNVEICRIPGAGCIKHVWMTMATDAPVEETFLPRKIVLRMYWDDETEPSVEAPIGDFFGLGHGITRNYTSACLMMSPEDGKAFISYFPMPFASGARITVESEAEQTIKFYFYVDYEEYESLPADELRFHAKWHRDCPTEGIPDKDIDNALFEFGGKNTTGDGNYIILEAQGKGHYVGCNLNIHNLRETREWNWYGEGDDMIFIDGESWPPSLHGTGTEDYFNTAWCPQQEVCTPYHGIILGGGPNWSGKISVYRYHIQDPVMFDESIKVTIEHGHNNHRSDDLSSTAYWYQSEPHLPFAPMPKVKDRMPLPDILPFDEESNRQQFAHPNP</sequence>
<comment type="caution">
    <text evidence="2">The sequence shown here is derived from an EMBL/GenBank/DDBJ whole genome shotgun (WGS) entry which is preliminary data.</text>
</comment>
<accession>A0ABS2H7P8</accession>
<proteinExistence type="predicted"/>